<name>A0A8S1IWM3_9CHLO</name>
<reference evidence="5" key="1">
    <citation type="submission" date="2020-12" db="EMBL/GenBank/DDBJ databases">
        <authorList>
            <person name="Iha C."/>
        </authorList>
    </citation>
    <scope>NUCLEOTIDE SEQUENCE</scope>
</reference>
<dbReference type="GO" id="GO:0045053">
    <property type="term" value="P:protein retention in Golgi apparatus"/>
    <property type="evidence" value="ECO:0007669"/>
    <property type="project" value="TreeGrafter"/>
</dbReference>
<dbReference type="InterPro" id="IPR026854">
    <property type="entry name" value="VPS13_N"/>
</dbReference>
<comment type="similarity">
    <text evidence="1">Belongs to the VPS13 family.</text>
</comment>
<proteinExistence type="inferred from homology"/>
<keyword evidence="6" id="KW-1185">Reference proteome</keyword>
<evidence type="ECO:0000313" key="5">
    <source>
        <dbReference type="EMBL" id="CAD7698400.1"/>
    </source>
</evidence>
<evidence type="ECO:0000256" key="2">
    <source>
        <dbReference type="ARBA" id="ARBA00022448"/>
    </source>
</evidence>
<organism evidence="5 6">
    <name type="scientific">Ostreobium quekettii</name>
    <dbReference type="NCBI Taxonomy" id="121088"/>
    <lineage>
        <taxon>Eukaryota</taxon>
        <taxon>Viridiplantae</taxon>
        <taxon>Chlorophyta</taxon>
        <taxon>core chlorophytes</taxon>
        <taxon>Ulvophyceae</taxon>
        <taxon>TCBD clade</taxon>
        <taxon>Bryopsidales</taxon>
        <taxon>Ostreobineae</taxon>
        <taxon>Ostreobiaceae</taxon>
        <taxon>Ostreobium</taxon>
    </lineage>
</organism>
<dbReference type="Pfam" id="PF12624">
    <property type="entry name" value="VPS13_N"/>
    <property type="match status" value="1"/>
</dbReference>
<evidence type="ECO:0000256" key="1">
    <source>
        <dbReference type="ARBA" id="ARBA00006545"/>
    </source>
</evidence>
<evidence type="ECO:0000259" key="4">
    <source>
        <dbReference type="Pfam" id="PF12624"/>
    </source>
</evidence>
<keyword evidence="2" id="KW-0813">Transport</keyword>
<sequence>MFEAQAAYYLNKYLGQYVDGVDPKSLRISVWQGNVVLRDLRVRPEALQDLKLPVTVKAGMLGTLTLKVPWANLGKEPVVVEVDNLYILAAPFKEERNFESEEEVQQFAEEMERMERAAKRRRVESAELDFMEKLNTKAQKKVAATPADEDKGGFLQSYIETIIGNLELRITNVHIRYEDDQTSPGQSFAFGFTLEELSAHTIDDQGNKTFVTAKNMMQVRKAASLKRLAVYFDVSNKLWQEQSDWLQLPSMSWDSVFLPLIHSEIEPGATQSFLLRPVDGSLNYRRRMKGKGQEDEPKQEIGLRLVEIAIHLSRGQYEHVQNLLSVFNLYELSTPHRHLRPPCRPRNAAGARLWWSYAYKALMHRSLGNKMSLHKLKQISETRRMYVKRYVKCLMDGSVGVGGDDAISAMDAELPEWTILVFRQMAHVQVDNAKRKALAEEASRKAARAKTTRWWGWGPTKVDEQLQEQGNGPAEIELSVAPEEWKKLHDLMAVEVEEESGGSANALETLLTVCVNSSAMCLTDEKGQMILEGVLKGTTVVSKTYGQKSSLELAVMSTALLCGEGALLSSGTNQTISTGHDGGNVESLEQAVKLCYTSTPQDRGTNASLMIQLSSGYVTYHDAAIKEVLKFF</sequence>
<evidence type="ECO:0000256" key="3">
    <source>
        <dbReference type="SAM" id="Coils"/>
    </source>
</evidence>
<feature type="coiled-coil region" evidence="3">
    <location>
        <begin position="97"/>
        <end position="124"/>
    </location>
</feature>
<dbReference type="PANTHER" id="PTHR16166:SF93">
    <property type="entry name" value="INTERMEMBRANE LIPID TRANSFER PROTEIN VPS13"/>
    <property type="match status" value="1"/>
</dbReference>
<keyword evidence="3" id="KW-0175">Coiled coil</keyword>
<feature type="domain" description="Chorein N-terminal" evidence="4">
    <location>
        <begin position="1"/>
        <end position="504"/>
    </location>
</feature>
<feature type="non-terminal residue" evidence="5">
    <location>
        <position position="1"/>
    </location>
</feature>
<dbReference type="EMBL" id="CAJHUC010000821">
    <property type="protein sequence ID" value="CAD7698400.1"/>
    <property type="molecule type" value="Genomic_DNA"/>
</dbReference>
<dbReference type="GO" id="GO:0006623">
    <property type="term" value="P:protein targeting to vacuole"/>
    <property type="evidence" value="ECO:0007669"/>
    <property type="project" value="TreeGrafter"/>
</dbReference>
<evidence type="ECO:0000313" key="6">
    <source>
        <dbReference type="Proteomes" id="UP000708148"/>
    </source>
</evidence>
<accession>A0A8S1IWM3</accession>
<dbReference type="PANTHER" id="PTHR16166">
    <property type="entry name" value="VACUOLAR PROTEIN SORTING-ASSOCIATED PROTEIN VPS13"/>
    <property type="match status" value="1"/>
</dbReference>
<comment type="caution">
    <text evidence="5">The sequence shown here is derived from an EMBL/GenBank/DDBJ whole genome shotgun (WGS) entry which is preliminary data.</text>
</comment>
<dbReference type="Proteomes" id="UP000708148">
    <property type="component" value="Unassembled WGS sequence"/>
</dbReference>
<dbReference type="AlphaFoldDB" id="A0A8S1IWM3"/>
<protein>
    <recommendedName>
        <fullName evidence="4">Chorein N-terminal domain-containing protein</fullName>
    </recommendedName>
</protein>
<dbReference type="InterPro" id="IPR026847">
    <property type="entry name" value="VPS13"/>
</dbReference>
<gene>
    <name evidence="5" type="ORF">OSTQU699_LOCUS3761</name>
</gene>
<dbReference type="OrthoDB" id="428159at2759"/>